<feature type="signal peptide" evidence="1">
    <location>
        <begin position="1"/>
        <end position="40"/>
    </location>
</feature>
<protein>
    <submittedName>
        <fullName evidence="2">Uncharacterized protein</fullName>
    </submittedName>
</protein>
<organism evidence="2 3">
    <name type="scientific">Lasius platythorax</name>
    <dbReference type="NCBI Taxonomy" id="488582"/>
    <lineage>
        <taxon>Eukaryota</taxon>
        <taxon>Metazoa</taxon>
        <taxon>Ecdysozoa</taxon>
        <taxon>Arthropoda</taxon>
        <taxon>Hexapoda</taxon>
        <taxon>Insecta</taxon>
        <taxon>Pterygota</taxon>
        <taxon>Neoptera</taxon>
        <taxon>Endopterygota</taxon>
        <taxon>Hymenoptera</taxon>
        <taxon>Apocrita</taxon>
        <taxon>Aculeata</taxon>
        <taxon>Formicoidea</taxon>
        <taxon>Formicidae</taxon>
        <taxon>Formicinae</taxon>
        <taxon>Lasius</taxon>
        <taxon>Lasius</taxon>
    </lineage>
</organism>
<keyword evidence="3" id="KW-1185">Reference proteome</keyword>
<evidence type="ECO:0000313" key="3">
    <source>
        <dbReference type="Proteomes" id="UP001497644"/>
    </source>
</evidence>
<keyword evidence="1" id="KW-0732">Signal</keyword>
<dbReference type="Proteomes" id="UP001497644">
    <property type="component" value="Chromosome 9"/>
</dbReference>
<feature type="chain" id="PRO_5043976948" evidence="1">
    <location>
        <begin position="41"/>
        <end position="78"/>
    </location>
</feature>
<gene>
    <name evidence="2" type="ORF">LPLAT_LOCUS14184</name>
</gene>
<reference evidence="2" key="1">
    <citation type="submission" date="2024-04" db="EMBL/GenBank/DDBJ databases">
        <authorList>
            <consortium name="Molecular Ecology Group"/>
        </authorList>
    </citation>
    <scope>NUCLEOTIDE SEQUENCE</scope>
</reference>
<name>A0AAV2P8F7_9HYME</name>
<evidence type="ECO:0000313" key="2">
    <source>
        <dbReference type="EMBL" id="CAL1689214.1"/>
    </source>
</evidence>
<sequence length="78" mass="9100">MIDELRHQDHCGIMLRNALMGRRLTTLCAMFLFIDGGVLSHDHVIGMKTNDSYTNRPFIPATIFTSILRQIRKRDRRL</sequence>
<evidence type="ECO:0000256" key="1">
    <source>
        <dbReference type="SAM" id="SignalP"/>
    </source>
</evidence>
<dbReference type="AlphaFoldDB" id="A0AAV2P8F7"/>
<dbReference type="EMBL" id="OZ034832">
    <property type="protein sequence ID" value="CAL1689214.1"/>
    <property type="molecule type" value="Genomic_DNA"/>
</dbReference>
<accession>A0AAV2P8F7</accession>
<proteinExistence type="predicted"/>